<dbReference type="InterPro" id="IPR006860">
    <property type="entry name" value="FecR"/>
</dbReference>
<name>A0A2D2CYB3_METT3</name>
<dbReference type="PANTHER" id="PTHR30273:SF2">
    <property type="entry name" value="PROTEIN FECR"/>
    <property type="match status" value="1"/>
</dbReference>
<keyword evidence="6" id="KW-1185">Reference proteome</keyword>
<feature type="domain" description="Protein FecR C-terminal" evidence="4">
    <location>
        <begin position="238"/>
        <end position="297"/>
    </location>
</feature>
<feature type="transmembrane region" description="Helical" evidence="1">
    <location>
        <begin position="76"/>
        <end position="94"/>
    </location>
</feature>
<reference evidence="6" key="1">
    <citation type="submission" date="2017-10" db="EMBL/GenBank/DDBJ databases">
        <title>Completed PacBio SMRT sequence of Methylosinus trichosporium OB3b reveals presence of a third large plasmid.</title>
        <authorList>
            <person name="Charles T.C."/>
            <person name="Lynch M.D.J."/>
            <person name="Heil J.R."/>
            <person name="Cheng J."/>
        </authorList>
    </citation>
    <scope>NUCLEOTIDE SEQUENCE [LARGE SCALE GENOMIC DNA]</scope>
    <source>
        <strain evidence="6">OB3b</strain>
    </source>
</reference>
<evidence type="ECO:0000313" key="5">
    <source>
        <dbReference type="EMBL" id="ATQ67694.1"/>
    </source>
</evidence>
<dbReference type="PIRSF" id="PIRSF018266">
    <property type="entry name" value="FecR"/>
    <property type="match status" value="1"/>
</dbReference>
<accession>A0A2D2CYB3</accession>
<keyword evidence="1" id="KW-1133">Transmembrane helix</keyword>
<dbReference type="Proteomes" id="UP000230709">
    <property type="component" value="Chromosome"/>
</dbReference>
<dbReference type="RefSeq" id="WP_003614713.1">
    <property type="nucleotide sequence ID" value="NZ_ADVE02000001.1"/>
</dbReference>
<keyword evidence="1" id="KW-0472">Membrane</keyword>
<dbReference type="InterPro" id="IPR032623">
    <property type="entry name" value="FecR_N"/>
</dbReference>
<dbReference type="KEGG" id="mtw:CQW49_07175"/>
<dbReference type="AlphaFoldDB" id="A0A2D2CYB3"/>
<evidence type="ECO:0000256" key="1">
    <source>
        <dbReference type="SAM" id="Phobius"/>
    </source>
</evidence>
<gene>
    <name evidence="5" type="ORF">CQW49_07175</name>
</gene>
<dbReference type="PANTHER" id="PTHR30273">
    <property type="entry name" value="PERIPLASMIC SIGNAL SENSOR AND SIGMA FACTOR ACTIVATOR FECR-RELATED"/>
    <property type="match status" value="1"/>
</dbReference>
<dbReference type="Pfam" id="PF04773">
    <property type="entry name" value="FecR"/>
    <property type="match status" value="1"/>
</dbReference>
<dbReference type="Pfam" id="PF16344">
    <property type="entry name" value="FecR_C"/>
    <property type="match status" value="1"/>
</dbReference>
<dbReference type="STRING" id="595536.GCA_000178815_03720"/>
<dbReference type="Gene3D" id="2.60.120.1440">
    <property type="match status" value="1"/>
</dbReference>
<feature type="domain" description="FecR N-terminal" evidence="3">
    <location>
        <begin position="13"/>
        <end position="53"/>
    </location>
</feature>
<evidence type="ECO:0000259" key="2">
    <source>
        <dbReference type="Pfam" id="PF04773"/>
    </source>
</evidence>
<dbReference type="Pfam" id="PF16220">
    <property type="entry name" value="DUF4880"/>
    <property type="match status" value="1"/>
</dbReference>
<dbReference type="EMBL" id="CP023737">
    <property type="protein sequence ID" value="ATQ67694.1"/>
    <property type="molecule type" value="Genomic_DNA"/>
</dbReference>
<organism evidence="5 6">
    <name type="scientific">Methylosinus trichosporium (strain ATCC 35070 / NCIMB 11131 / UNIQEM 75 / OB3b)</name>
    <dbReference type="NCBI Taxonomy" id="595536"/>
    <lineage>
        <taxon>Bacteria</taxon>
        <taxon>Pseudomonadati</taxon>
        <taxon>Pseudomonadota</taxon>
        <taxon>Alphaproteobacteria</taxon>
        <taxon>Hyphomicrobiales</taxon>
        <taxon>Methylocystaceae</taxon>
        <taxon>Methylosinus</taxon>
    </lineage>
</organism>
<evidence type="ECO:0000259" key="3">
    <source>
        <dbReference type="Pfam" id="PF16220"/>
    </source>
</evidence>
<evidence type="ECO:0000313" key="6">
    <source>
        <dbReference type="Proteomes" id="UP000230709"/>
    </source>
</evidence>
<sequence>MEKDTDKRKAADDAAIDWVMRCNDGPLSKRERAAFRAWLLADEANQDAFDKISSVVGRLRSMNFETSPETRGKPPAVWLSAAAVALTAATLAFGDLATMLRSGYYTWPGETKLITLADGSRVHLDSRSAIAVDYRAAERRLVLLEGQAWFEVAADAARPFVVAAGQGTTTALGTAFDVSLDHGRTSVTVGEHRVAVVSGGRTVVVGEGEQSSYDDGAAAAAPRKVDLLRATSWRNGSLIFENATLGEVVEAFGRYHRGHVIFADPNLRSRRVTGVFDADDPVESLEEIEAALGLRMTVLTKYLIILYR</sequence>
<protein>
    <submittedName>
        <fullName evidence="5">Iron dicitrate transport regulator FecR</fullName>
    </submittedName>
</protein>
<dbReference type="Gene3D" id="3.55.50.30">
    <property type="match status" value="1"/>
</dbReference>
<dbReference type="InterPro" id="IPR032508">
    <property type="entry name" value="FecR_C"/>
</dbReference>
<dbReference type="InterPro" id="IPR012373">
    <property type="entry name" value="Ferrdict_sens_TM"/>
</dbReference>
<proteinExistence type="predicted"/>
<feature type="domain" description="FecR protein" evidence="2">
    <location>
        <begin position="105"/>
        <end position="192"/>
    </location>
</feature>
<keyword evidence="1" id="KW-0812">Transmembrane</keyword>
<dbReference type="GO" id="GO:0016989">
    <property type="term" value="F:sigma factor antagonist activity"/>
    <property type="evidence" value="ECO:0007669"/>
    <property type="project" value="TreeGrafter"/>
</dbReference>
<evidence type="ECO:0000259" key="4">
    <source>
        <dbReference type="Pfam" id="PF16344"/>
    </source>
</evidence>